<feature type="region of interest" description="Disordered" evidence="1">
    <location>
        <begin position="1"/>
        <end position="66"/>
    </location>
</feature>
<keyword evidence="3" id="KW-1185">Reference proteome</keyword>
<accession>A0ABQ6JKF1</accession>
<feature type="compositionally biased region" description="Low complexity" evidence="1">
    <location>
        <begin position="48"/>
        <end position="66"/>
    </location>
</feature>
<evidence type="ECO:0000256" key="1">
    <source>
        <dbReference type="SAM" id="MobiDB-lite"/>
    </source>
</evidence>
<evidence type="ECO:0000313" key="3">
    <source>
        <dbReference type="Proteomes" id="UP001157017"/>
    </source>
</evidence>
<dbReference type="Proteomes" id="UP001157017">
    <property type="component" value="Unassembled WGS sequence"/>
</dbReference>
<sequence>MYSGSGSVGSVSPARAGRALPSASVSGTERRPHDAGRVPARSSTCTRPAGACGRSPSSPPGGVASSSRSFSIAIAAYRPEGATAIESGCPASGTDRTVVRSLIRTTSSRPDGAVYDGLVFTTTSA</sequence>
<gene>
    <name evidence="2" type="ORF">GCM10025868_31380</name>
</gene>
<feature type="compositionally biased region" description="Low complexity" evidence="1">
    <location>
        <begin position="1"/>
        <end position="12"/>
    </location>
</feature>
<organism evidence="2 3">
    <name type="scientific">Angustibacter aerolatus</name>
    <dbReference type="NCBI Taxonomy" id="1162965"/>
    <lineage>
        <taxon>Bacteria</taxon>
        <taxon>Bacillati</taxon>
        <taxon>Actinomycetota</taxon>
        <taxon>Actinomycetes</taxon>
        <taxon>Kineosporiales</taxon>
        <taxon>Kineosporiaceae</taxon>
    </lineage>
</organism>
<evidence type="ECO:0000313" key="2">
    <source>
        <dbReference type="EMBL" id="GMA87888.1"/>
    </source>
</evidence>
<protein>
    <submittedName>
        <fullName evidence="2">Uncharacterized protein</fullName>
    </submittedName>
</protein>
<dbReference type="EMBL" id="BSUZ01000001">
    <property type="protein sequence ID" value="GMA87888.1"/>
    <property type="molecule type" value="Genomic_DNA"/>
</dbReference>
<comment type="caution">
    <text evidence="2">The sequence shown here is derived from an EMBL/GenBank/DDBJ whole genome shotgun (WGS) entry which is preliminary data.</text>
</comment>
<name>A0ABQ6JKF1_9ACTN</name>
<proteinExistence type="predicted"/>
<reference evidence="3" key="1">
    <citation type="journal article" date="2019" name="Int. J. Syst. Evol. Microbiol.">
        <title>The Global Catalogue of Microorganisms (GCM) 10K type strain sequencing project: providing services to taxonomists for standard genome sequencing and annotation.</title>
        <authorList>
            <consortium name="The Broad Institute Genomics Platform"/>
            <consortium name="The Broad Institute Genome Sequencing Center for Infectious Disease"/>
            <person name="Wu L."/>
            <person name="Ma J."/>
        </authorList>
    </citation>
    <scope>NUCLEOTIDE SEQUENCE [LARGE SCALE GENOMIC DNA]</scope>
    <source>
        <strain evidence="3">NBRC 108730</strain>
    </source>
</reference>